<dbReference type="AlphaFoldDB" id="A0A6N7PWM0"/>
<feature type="domain" description="GH15-like" evidence="1">
    <location>
        <begin position="227"/>
        <end position="591"/>
    </location>
</feature>
<dbReference type="PANTHER" id="PTHR31616:SF10">
    <property type="entry name" value="TREHALASE"/>
    <property type="match status" value="1"/>
</dbReference>
<organism evidence="3 4">
    <name type="scientific">Polyangium spumosum</name>
    <dbReference type="NCBI Taxonomy" id="889282"/>
    <lineage>
        <taxon>Bacteria</taxon>
        <taxon>Pseudomonadati</taxon>
        <taxon>Myxococcota</taxon>
        <taxon>Polyangia</taxon>
        <taxon>Polyangiales</taxon>
        <taxon>Polyangiaceae</taxon>
        <taxon>Polyangium</taxon>
    </lineage>
</organism>
<dbReference type="GO" id="GO:0005993">
    <property type="term" value="P:trehalose catabolic process"/>
    <property type="evidence" value="ECO:0007669"/>
    <property type="project" value="TreeGrafter"/>
</dbReference>
<dbReference type="InterPro" id="IPR045582">
    <property type="entry name" value="Trehalase-like_N"/>
</dbReference>
<keyword evidence="4" id="KW-1185">Reference proteome</keyword>
<gene>
    <name evidence="3" type="ORF">GF068_32560</name>
</gene>
<evidence type="ECO:0000313" key="4">
    <source>
        <dbReference type="Proteomes" id="UP000440224"/>
    </source>
</evidence>
<dbReference type="RefSeq" id="WP_153823426.1">
    <property type="nucleotide sequence ID" value="NZ_WJIE01000012.1"/>
</dbReference>
<dbReference type="InterPro" id="IPR011613">
    <property type="entry name" value="GH15-like"/>
</dbReference>
<protein>
    <submittedName>
        <fullName evidence="3">Glycoside hydrolase family 15 protein</fullName>
    </submittedName>
</protein>
<feature type="domain" description="Trehalase-like N-terminal" evidence="2">
    <location>
        <begin position="14"/>
        <end position="87"/>
    </location>
</feature>
<name>A0A6N7PWM0_9BACT</name>
<dbReference type="Proteomes" id="UP000440224">
    <property type="component" value="Unassembled WGS sequence"/>
</dbReference>
<dbReference type="InterPro" id="IPR008928">
    <property type="entry name" value="6-hairpin_glycosidase_sf"/>
</dbReference>
<comment type="caution">
    <text evidence="3">The sequence shown here is derived from an EMBL/GenBank/DDBJ whole genome shotgun (WGS) entry which is preliminary data.</text>
</comment>
<dbReference type="GO" id="GO:0015927">
    <property type="term" value="F:trehalase activity"/>
    <property type="evidence" value="ECO:0007669"/>
    <property type="project" value="TreeGrafter"/>
</dbReference>
<accession>A0A6N7PWM0</accession>
<dbReference type="PANTHER" id="PTHR31616">
    <property type="entry name" value="TREHALASE"/>
    <property type="match status" value="1"/>
</dbReference>
<reference evidence="3 4" key="1">
    <citation type="submission" date="2019-10" db="EMBL/GenBank/DDBJ databases">
        <title>A soil myxobacterium in the family Polyangiaceae.</title>
        <authorList>
            <person name="Li Y."/>
            <person name="Wang J."/>
        </authorList>
    </citation>
    <scope>NUCLEOTIDE SEQUENCE [LARGE SCALE GENOMIC DNA]</scope>
    <source>
        <strain evidence="3 4">DSM 14734</strain>
    </source>
</reference>
<evidence type="ECO:0000259" key="2">
    <source>
        <dbReference type="Pfam" id="PF19291"/>
    </source>
</evidence>
<dbReference type="SUPFAM" id="SSF48208">
    <property type="entry name" value="Six-hairpin glycosidases"/>
    <property type="match status" value="1"/>
</dbReference>
<dbReference type="Pfam" id="PF19291">
    <property type="entry name" value="TREH_N"/>
    <property type="match status" value="1"/>
</dbReference>
<dbReference type="EMBL" id="WJIE01000012">
    <property type="protein sequence ID" value="MRG96622.1"/>
    <property type="molecule type" value="Genomic_DNA"/>
</dbReference>
<evidence type="ECO:0000313" key="3">
    <source>
        <dbReference type="EMBL" id="MRG96622.1"/>
    </source>
</evidence>
<evidence type="ECO:0000259" key="1">
    <source>
        <dbReference type="Pfam" id="PF00723"/>
    </source>
</evidence>
<dbReference type="Gene3D" id="1.50.10.10">
    <property type="match status" value="1"/>
</dbReference>
<dbReference type="OrthoDB" id="3902805at2"/>
<dbReference type="InterPro" id="IPR012341">
    <property type="entry name" value="6hp_glycosidase-like_sf"/>
</dbReference>
<sequence>MLRLPLAPIDGYLPLEDHGLLGDGTTAALVARDGAVSWLCAPRFDSPPIFCRLLDVKRGGAFVLAPRPVLASAQHYEDDTGVLVTELEGPAGRARITDALTLRSGSDLREDAAAGRAELLRAVEIVEGRVELHLDIDPHGGSRFTREPEGLRLELLQRPDLELRLHCSRPLASPRASFDLRAGDRLSFVLRWRGGRRHRACSAEDVLDATRDAWRRWAAHIRYEGPAEALVRRSAVTLKMLDYLESGAMVAAPTSSLPEWIGGGRNWDYRFAWVRDTAFTVHALRRIGLGREAESFLGWVLDAVEREERPRVLYDVEGRSPPPEREDPTLEGYRRSGPARWGNDAAGQAQHDVYGEILDCAYQWARAGDEIGLALWQRLRPLVEDAARRWRTPDHGIWEVRSPGRPFTYSAALCQVALDRGSRLSESAHLPGDAAGWRAEADAIRRAILEDAWDSRRSAISAQLGGGPLDASVLALPLRRVIPADEPRMIATTAAIRRHLGAGDHLLYRYLPDEIPDGLEGPEGAFLLCSFWLVENLAVQGRNGEAAEIFDDLCKRASPLGLLPEQIDPRTGAFLGNFPQALSHVGVISCATRLARGAPKG</sequence>
<dbReference type="Pfam" id="PF00723">
    <property type="entry name" value="Glyco_hydro_15"/>
    <property type="match status" value="1"/>
</dbReference>
<proteinExistence type="predicted"/>
<keyword evidence="3" id="KW-0378">Hydrolase</keyword>